<sequence length="109" mass="12153">MFRTFFTLAGAGSHIHMPGMVNSAYSLNDFPSAQSQTNFGYEAEHKKLVSFTFRLASQSLYYGTPKFLIDFPMPCITFRGLLCNDSTLFVANLGPKSSEQELAQVISRL</sequence>
<name>A0A427BAI3_ENSVE</name>
<protein>
    <recommendedName>
        <fullName evidence="3">RRM domain-containing protein</fullName>
    </recommendedName>
</protein>
<evidence type="ECO:0000313" key="2">
    <source>
        <dbReference type="Proteomes" id="UP000287651"/>
    </source>
</evidence>
<organism evidence="1 2">
    <name type="scientific">Ensete ventricosum</name>
    <name type="common">Abyssinian banana</name>
    <name type="synonym">Musa ensete</name>
    <dbReference type="NCBI Taxonomy" id="4639"/>
    <lineage>
        <taxon>Eukaryota</taxon>
        <taxon>Viridiplantae</taxon>
        <taxon>Streptophyta</taxon>
        <taxon>Embryophyta</taxon>
        <taxon>Tracheophyta</taxon>
        <taxon>Spermatophyta</taxon>
        <taxon>Magnoliopsida</taxon>
        <taxon>Liliopsida</taxon>
        <taxon>Zingiberales</taxon>
        <taxon>Musaceae</taxon>
        <taxon>Ensete</taxon>
    </lineage>
</organism>
<accession>A0A427BAI3</accession>
<comment type="caution">
    <text evidence="1">The sequence shown here is derived from an EMBL/GenBank/DDBJ whole genome shotgun (WGS) entry which is preliminary data.</text>
</comment>
<evidence type="ECO:0000313" key="1">
    <source>
        <dbReference type="EMBL" id="RRT85479.1"/>
    </source>
</evidence>
<evidence type="ECO:0008006" key="3">
    <source>
        <dbReference type="Google" id="ProtNLM"/>
    </source>
</evidence>
<gene>
    <name evidence="1" type="ORF">B296_00001565</name>
</gene>
<dbReference type="AlphaFoldDB" id="A0A427BAI3"/>
<proteinExistence type="predicted"/>
<dbReference type="Proteomes" id="UP000287651">
    <property type="component" value="Unassembled WGS sequence"/>
</dbReference>
<dbReference type="EMBL" id="AMZH03000108">
    <property type="protein sequence ID" value="RRT85479.1"/>
    <property type="molecule type" value="Genomic_DNA"/>
</dbReference>
<reference evidence="1 2" key="1">
    <citation type="journal article" date="2014" name="Agronomy (Basel)">
        <title>A Draft Genome Sequence for Ensete ventricosum, the Drought-Tolerant Tree Against Hunger.</title>
        <authorList>
            <person name="Harrison J."/>
            <person name="Moore K.A."/>
            <person name="Paszkiewicz K."/>
            <person name="Jones T."/>
            <person name="Grant M."/>
            <person name="Ambacheew D."/>
            <person name="Muzemil S."/>
            <person name="Studholme D.J."/>
        </authorList>
    </citation>
    <scope>NUCLEOTIDE SEQUENCE [LARGE SCALE GENOMIC DNA]</scope>
</reference>